<name>A0A8S5RKV7_9VIRU</name>
<sequence>MILVAHLDNVLLRLAAAVLQCRCKVSVSEINSVNNAFCREVYITCYFLNTGSNAANSIIQCVEVTVQARG</sequence>
<proteinExistence type="predicted"/>
<protein>
    <submittedName>
        <fullName evidence="1">Uncharacterized protein</fullName>
    </submittedName>
</protein>
<organism evidence="1">
    <name type="scientific">virus sp. ctBM815</name>
    <dbReference type="NCBI Taxonomy" id="2825806"/>
    <lineage>
        <taxon>Viruses</taxon>
    </lineage>
</organism>
<evidence type="ECO:0000313" key="1">
    <source>
        <dbReference type="EMBL" id="DAE31738.1"/>
    </source>
</evidence>
<reference evidence="1" key="1">
    <citation type="journal article" date="2021" name="Proc. Natl. Acad. Sci. U.S.A.">
        <title>A Catalog of Tens of Thousands of Viruses from Human Metagenomes Reveals Hidden Associations with Chronic Diseases.</title>
        <authorList>
            <person name="Tisza M.J."/>
            <person name="Buck C.B."/>
        </authorList>
    </citation>
    <scope>NUCLEOTIDE SEQUENCE</scope>
    <source>
        <strain evidence="1">CtBM815</strain>
    </source>
</reference>
<dbReference type="EMBL" id="BK059109">
    <property type="protein sequence ID" value="DAE31738.1"/>
    <property type="molecule type" value="Genomic_DNA"/>
</dbReference>
<accession>A0A8S5RKV7</accession>